<dbReference type="SMART" id="SM00487">
    <property type="entry name" value="DEXDc"/>
    <property type="match status" value="1"/>
</dbReference>
<keyword evidence="9" id="KW-0862">Zinc</keyword>
<comment type="similarity">
    <text evidence="2">Belongs to the SNF2/RAD54 helicase family.</text>
</comment>
<dbReference type="GO" id="GO:0005524">
    <property type="term" value="F:ATP binding"/>
    <property type="evidence" value="ECO:0007669"/>
    <property type="project" value="UniProtKB-KW"/>
</dbReference>
<feature type="domain" description="RING-type" evidence="15">
    <location>
        <begin position="878"/>
        <end position="922"/>
    </location>
</feature>
<dbReference type="GO" id="GO:0004386">
    <property type="term" value="F:helicase activity"/>
    <property type="evidence" value="ECO:0007669"/>
    <property type="project" value="UniProtKB-KW"/>
</dbReference>
<dbReference type="InterPro" id="IPR027417">
    <property type="entry name" value="P-loop_NTPase"/>
</dbReference>
<dbReference type="GO" id="GO:0016818">
    <property type="term" value="F:hydrolase activity, acting on acid anhydrides, in phosphorus-containing anhydrides"/>
    <property type="evidence" value="ECO:0007669"/>
    <property type="project" value="InterPro"/>
</dbReference>
<dbReference type="Pfam" id="PF00176">
    <property type="entry name" value="SNF2-rel_dom"/>
    <property type="match status" value="1"/>
</dbReference>
<dbReference type="Pfam" id="PF00097">
    <property type="entry name" value="zf-C3HC4"/>
    <property type="match status" value="1"/>
</dbReference>
<evidence type="ECO:0008006" key="20">
    <source>
        <dbReference type="Google" id="ProtNLM"/>
    </source>
</evidence>
<accession>A0A8H5BHQ8</accession>
<dbReference type="SMART" id="SM00910">
    <property type="entry name" value="HIRAN"/>
    <property type="match status" value="1"/>
</dbReference>
<dbReference type="SUPFAM" id="SSF57850">
    <property type="entry name" value="RING/U-box"/>
    <property type="match status" value="1"/>
</dbReference>
<protein>
    <recommendedName>
        <fullName evidence="20">DNA repair protein RAD5</fullName>
    </recommendedName>
</protein>
<feature type="region of interest" description="Disordered" evidence="14">
    <location>
        <begin position="1"/>
        <end position="73"/>
    </location>
</feature>
<dbReference type="InterPro" id="IPR049730">
    <property type="entry name" value="SNF2/RAD54-like_C"/>
</dbReference>
<reference evidence="18 19" key="1">
    <citation type="journal article" date="2020" name="ISME J.">
        <title>Uncovering the hidden diversity of litter-decomposition mechanisms in mushroom-forming fungi.</title>
        <authorList>
            <person name="Floudas D."/>
            <person name="Bentzer J."/>
            <person name="Ahren D."/>
            <person name="Johansson T."/>
            <person name="Persson P."/>
            <person name="Tunlid A."/>
        </authorList>
    </citation>
    <scope>NUCLEOTIDE SEQUENCE [LARGE SCALE GENOMIC DNA]</scope>
    <source>
        <strain evidence="18 19">CBS 175.51</strain>
    </source>
</reference>
<evidence type="ECO:0000256" key="10">
    <source>
        <dbReference type="ARBA" id="ARBA00022840"/>
    </source>
</evidence>
<keyword evidence="12" id="KW-0539">Nucleus</keyword>
<keyword evidence="5" id="KW-0227">DNA damage</keyword>
<evidence type="ECO:0000256" key="11">
    <source>
        <dbReference type="ARBA" id="ARBA00023204"/>
    </source>
</evidence>
<dbReference type="InterPro" id="IPR001650">
    <property type="entry name" value="Helicase_C-like"/>
</dbReference>
<dbReference type="Pfam" id="PF00271">
    <property type="entry name" value="Helicase_C"/>
    <property type="match status" value="1"/>
</dbReference>
<dbReference type="InterPro" id="IPR013083">
    <property type="entry name" value="Znf_RING/FYVE/PHD"/>
</dbReference>
<dbReference type="GO" id="GO:0008094">
    <property type="term" value="F:ATP-dependent activity, acting on DNA"/>
    <property type="evidence" value="ECO:0007669"/>
    <property type="project" value="TreeGrafter"/>
</dbReference>
<dbReference type="PROSITE" id="PS00518">
    <property type="entry name" value="ZF_RING_1"/>
    <property type="match status" value="1"/>
</dbReference>
<keyword evidence="8" id="KW-0347">Helicase</keyword>
<proteinExistence type="inferred from homology"/>
<feature type="region of interest" description="Disordered" evidence="14">
    <location>
        <begin position="96"/>
        <end position="140"/>
    </location>
</feature>
<evidence type="ECO:0000256" key="2">
    <source>
        <dbReference type="ARBA" id="ARBA00007025"/>
    </source>
</evidence>
<dbReference type="PROSITE" id="PS50089">
    <property type="entry name" value="ZF_RING_2"/>
    <property type="match status" value="1"/>
</dbReference>
<dbReference type="CDD" id="cd18008">
    <property type="entry name" value="DEXDc_SHPRH-like"/>
    <property type="match status" value="1"/>
</dbReference>
<evidence type="ECO:0000256" key="5">
    <source>
        <dbReference type="ARBA" id="ARBA00022763"/>
    </source>
</evidence>
<dbReference type="CDD" id="cd18793">
    <property type="entry name" value="SF2_C_SNF"/>
    <property type="match status" value="1"/>
</dbReference>
<keyword evidence="11" id="KW-0234">DNA repair</keyword>
<dbReference type="Gene3D" id="3.40.50.10810">
    <property type="entry name" value="Tandem AAA-ATPase domain"/>
    <property type="match status" value="1"/>
</dbReference>
<dbReference type="InterPro" id="IPR038718">
    <property type="entry name" value="SNF2-like_sf"/>
</dbReference>
<evidence type="ECO:0000256" key="6">
    <source>
        <dbReference type="ARBA" id="ARBA00022771"/>
    </source>
</evidence>
<dbReference type="Gene3D" id="3.30.40.10">
    <property type="entry name" value="Zinc/RING finger domain, C3HC4 (zinc finger)"/>
    <property type="match status" value="1"/>
</dbReference>
<keyword evidence="4" id="KW-0547">Nucleotide-binding</keyword>
<dbReference type="Gene3D" id="3.40.50.300">
    <property type="entry name" value="P-loop containing nucleotide triphosphate hydrolases"/>
    <property type="match status" value="1"/>
</dbReference>
<evidence type="ECO:0000259" key="15">
    <source>
        <dbReference type="PROSITE" id="PS50089"/>
    </source>
</evidence>
<dbReference type="PANTHER" id="PTHR45626:SF22">
    <property type="entry name" value="DNA REPAIR PROTEIN RAD5"/>
    <property type="match status" value="1"/>
</dbReference>
<evidence type="ECO:0000256" key="1">
    <source>
        <dbReference type="ARBA" id="ARBA00004123"/>
    </source>
</evidence>
<dbReference type="PROSITE" id="PS51194">
    <property type="entry name" value="HELICASE_CTER"/>
    <property type="match status" value="1"/>
</dbReference>
<dbReference type="InterPro" id="IPR014905">
    <property type="entry name" value="HIRAN"/>
</dbReference>
<name>A0A8H5BHQ8_9AGAR</name>
<dbReference type="Proteomes" id="UP000541558">
    <property type="component" value="Unassembled WGS sequence"/>
</dbReference>
<dbReference type="OrthoDB" id="448448at2759"/>
<keyword evidence="7" id="KW-0378">Hydrolase</keyword>
<keyword evidence="3" id="KW-0479">Metal-binding</keyword>
<feature type="region of interest" description="Disordered" evidence="14">
    <location>
        <begin position="180"/>
        <end position="217"/>
    </location>
</feature>
<evidence type="ECO:0000313" key="18">
    <source>
        <dbReference type="EMBL" id="KAF5323584.1"/>
    </source>
</evidence>
<keyword evidence="10" id="KW-0067">ATP-binding</keyword>
<dbReference type="InterPro" id="IPR000330">
    <property type="entry name" value="SNF2_N"/>
</dbReference>
<dbReference type="InterPro" id="IPR018957">
    <property type="entry name" value="Znf_C3HC4_RING-type"/>
</dbReference>
<evidence type="ECO:0000256" key="14">
    <source>
        <dbReference type="SAM" id="MobiDB-lite"/>
    </source>
</evidence>
<dbReference type="InterPro" id="IPR014001">
    <property type="entry name" value="Helicase_ATP-bd"/>
</dbReference>
<dbReference type="SMART" id="SM00184">
    <property type="entry name" value="RING"/>
    <property type="match status" value="1"/>
</dbReference>
<feature type="domain" description="Helicase ATP-binding" evidence="16">
    <location>
        <begin position="560"/>
        <end position="706"/>
    </location>
</feature>
<evidence type="ECO:0000256" key="9">
    <source>
        <dbReference type="ARBA" id="ARBA00022833"/>
    </source>
</evidence>
<evidence type="ECO:0000256" key="3">
    <source>
        <dbReference type="ARBA" id="ARBA00022723"/>
    </source>
</evidence>
<feature type="compositionally biased region" description="Basic residues" evidence="14">
    <location>
        <begin position="116"/>
        <end position="126"/>
    </location>
</feature>
<comment type="caution">
    <text evidence="18">The sequence shown here is derived from an EMBL/GenBank/DDBJ whole genome shotgun (WGS) entry which is preliminary data.</text>
</comment>
<dbReference type="SMART" id="SM00490">
    <property type="entry name" value="HELICc"/>
    <property type="match status" value="1"/>
</dbReference>
<evidence type="ECO:0000256" key="13">
    <source>
        <dbReference type="PROSITE-ProRule" id="PRU00175"/>
    </source>
</evidence>
<feature type="domain" description="Helicase C-terminal" evidence="17">
    <location>
        <begin position="973"/>
        <end position="1124"/>
    </location>
</feature>
<comment type="subcellular location">
    <subcellularLocation>
        <location evidence="1">Nucleus</location>
    </subcellularLocation>
</comment>
<dbReference type="SUPFAM" id="SSF52540">
    <property type="entry name" value="P-loop containing nucleoside triphosphate hydrolases"/>
    <property type="match status" value="2"/>
</dbReference>
<evidence type="ECO:0000259" key="17">
    <source>
        <dbReference type="PROSITE" id="PS51194"/>
    </source>
</evidence>
<dbReference type="InterPro" id="IPR050628">
    <property type="entry name" value="SNF2_RAD54_helicase_TF"/>
</dbReference>
<feature type="compositionally biased region" description="Low complexity" evidence="14">
    <location>
        <begin position="26"/>
        <end position="40"/>
    </location>
</feature>
<organism evidence="18 19">
    <name type="scientific">Ephemerocybe angulata</name>
    <dbReference type="NCBI Taxonomy" id="980116"/>
    <lineage>
        <taxon>Eukaryota</taxon>
        <taxon>Fungi</taxon>
        <taxon>Dikarya</taxon>
        <taxon>Basidiomycota</taxon>
        <taxon>Agaricomycotina</taxon>
        <taxon>Agaricomycetes</taxon>
        <taxon>Agaricomycetidae</taxon>
        <taxon>Agaricales</taxon>
        <taxon>Agaricineae</taxon>
        <taxon>Psathyrellaceae</taxon>
        <taxon>Ephemerocybe</taxon>
    </lineage>
</organism>
<dbReference type="PROSITE" id="PS51192">
    <property type="entry name" value="HELICASE_ATP_BIND_1"/>
    <property type="match status" value="1"/>
</dbReference>
<evidence type="ECO:0000256" key="4">
    <source>
        <dbReference type="ARBA" id="ARBA00022741"/>
    </source>
</evidence>
<dbReference type="GO" id="GO:0008270">
    <property type="term" value="F:zinc ion binding"/>
    <property type="evidence" value="ECO:0007669"/>
    <property type="project" value="UniProtKB-KW"/>
</dbReference>
<dbReference type="InterPro" id="IPR017907">
    <property type="entry name" value="Znf_RING_CS"/>
</dbReference>
<feature type="compositionally biased region" description="Acidic residues" evidence="14">
    <location>
        <begin position="59"/>
        <end position="72"/>
    </location>
</feature>
<gene>
    <name evidence="18" type="ORF">D9611_005558</name>
</gene>
<keyword evidence="6 13" id="KW-0863">Zinc-finger</keyword>
<evidence type="ECO:0000256" key="8">
    <source>
        <dbReference type="ARBA" id="ARBA00022806"/>
    </source>
</evidence>
<dbReference type="GO" id="GO:0003676">
    <property type="term" value="F:nucleic acid binding"/>
    <property type="evidence" value="ECO:0007669"/>
    <property type="project" value="InterPro"/>
</dbReference>
<dbReference type="InterPro" id="IPR001841">
    <property type="entry name" value="Znf_RING"/>
</dbReference>
<dbReference type="EMBL" id="JAACJK010000166">
    <property type="protein sequence ID" value="KAF5323584.1"/>
    <property type="molecule type" value="Genomic_DNA"/>
</dbReference>
<dbReference type="GO" id="GO:0005634">
    <property type="term" value="C:nucleus"/>
    <property type="evidence" value="ECO:0007669"/>
    <property type="project" value="UniProtKB-SubCell"/>
</dbReference>
<dbReference type="GO" id="GO:0006281">
    <property type="term" value="P:DNA repair"/>
    <property type="evidence" value="ECO:0007669"/>
    <property type="project" value="UniProtKB-KW"/>
</dbReference>
<dbReference type="AlphaFoldDB" id="A0A8H5BHQ8"/>
<evidence type="ECO:0000256" key="12">
    <source>
        <dbReference type="ARBA" id="ARBA00023242"/>
    </source>
</evidence>
<evidence type="ECO:0000256" key="7">
    <source>
        <dbReference type="ARBA" id="ARBA00022801"/>
    </source>
</evidence>
<sequence>MSGNDSSVPDAPVSFFASSDDEDAEVPMVVDDADVVTTSSPAPPTPATSSPVEERLFLEDEDEEEIPIEVTEDLGYLEVKEEIPVDFDDIEILDAPPASVPKARSPSIKVEEPVKPRRLSPKRKRSLSPPPEAGPSHIPVATFNEVTTPMYLGETIIANAWSNVSGKGYVKVNDPISLQRDAEDADSAPSSSTKLKGKGSGPEKKAAGKKQMKLSSMLKPTPAKNFKKKKNDTIVRLVNKKGFEFGRLPKESSWWIYKLLELGVVDIRAIMTDCPERLSTGIGLIVTLQFFILPSAFTIPSTSAKPDDPPPRAMFNEGQETEAEVDLRERKSAIVQMFDVLGLRPQAGANTKRSKRPESVTHEALKKMASRPAKKIKEVVGDGEEIEVEEAEELSTNDIDDIYKRAQHNDRTMGQMEPAESFNLTLRSYQKQALLWMHSLETGAMDARAATSMHPLWSQYAFPPDPTSGEIIDLTEDEKFFFFNPYSGELSLIFPKAERSCRGGILADGSCFYASGHLFTDGSQPYHLEIPQKEEPTRKNAKQLKLNSAFKAVARKSGPLKPPSATLIVAPTSLLAQWAEELQRSSKKGTLDVLVWHGQNRLDLDSMVDEEEDGTGKKTKPLKVVITSYGTLASEHSKSDKVASPIFEIEWLRIVLDEAHACKSRTSKTAKAVYALSARRRWAVTGTPIINRLEDLYSLLRFLDFKPWSDYAFFRSFITLPFLARDPKAIEIVQVILESILLRRDKNMRDIEGNKIVDLPPKEEVFEYLEFTPIERKFYDSIYHTAKRNFDQLDAKGLLGKNYTHILAMLMKLRRAVLHPKLVITEDDQRALSPSKDEVIEVDDFLQKLVDNEDPDTKPNVFAENFMEKLIKEEVEECPICFSEMENGVVVPDCVHQFCKDCIVSHIAICEEKGQVPTCPTCASGHLQANTLVEIVRTKKEQFKENGEPSSQPPKSEIVLRRNDFQSSTKLEALMQNLRKLRDQDPCFRAVVFSQFTSFLDLIQVALERDKFDHYRFDGTMDIKKKASAISEFKATSRRPKILVISLKAGGVGLNLTNANYVFMMDCWWNAATENQAVDRVHRIGQEKTVFVKHFIISNTIEGRILQIQKRKTAIVNEAFKGTRGAGKTTDPESIQNLKIMFGDN</sequence>
<evidence type="ECO:0000259" key="16">
    <source>
        <dbReference type="PROSITE" id="PS51192"/>
    </source>
</evidence>
<dbReference type="Pfam" id="PF08797">
    <property type="entry name" value="HIRAN"/>
    <property type="match status" value="1"/>
</dbReference>
<keyword evidence="19" id="KW-1185">Reference proteome</keyword>
<dbReference type="PANTHER" id="PTHR45626">
    <property type="entry name" value="TRANSCRIPTION TERMINATION FACTOR 2-RELATED"/>
    <property type="match status" value="1"/>
</dbReference>
<evidence type="ECO:0000313" key="19">
    <source>
        <dbReference type="Proteomes" id="UP000541558"/>
    </source>
</evidence>